<name>A0A815YWF7_9BILA</name>
<sequence>MLKEHKQASESVQFISNALQSSTTDGMAPWLATFVASSLLILNDSKSQVNEVVTMLEPIIHEERSQKAIDEKLRLLHLGHICSDQQKFVDALNHWEEALEIEWDMLSATEMIYNGIIYLQMAAVYLRMNNKTQSLKAMEKAKTSLEYYYPSTHQMIAGMNLMYGYYLMLNEKTAEAIDLLTKSLENSHFSTNKAFLWVVLTLLAVASLQNGDISRAESFCDQARAYPVPATIPLSAFDL</sequence>
<dbReference type="InterPro" id="IPR011990">
    <property type="entry name" value="TPR-like_helical_dom_sf"/>
</dbReference>
<organism evidence="2 3">
    <name type="scientific">Rotaria sordida</name>
    <dbReference type="NCBI Taxonomy" id="392033"/>
    <lineage>
        <taxon>Eukaryota</taxon>
        <taxon>Metazoa</taxon>
        <taxon>Spiralia</taxon>
        <taxon>Gnathifera</taxon>
        <taxon>Rotifera</taxon>
        <taxon>Eurotatoria</taxon>
        <taxon>Bdelloidea</taxon>
        <taxon>Philodinida</taxon>
        <taxon>Philodinidae</taxon>
        <taxon>Rotaria</taxon>
    </lineage>
</organism>
<dbReference type="EMBL" id="CAJNOL010003847">
    <property type="protein sequence ID" value="CAF1575816.1"/>
    <property type="molecule type" value="Genomic_DNA"/>
</dbReference>
<evidence type="ECO:0000313" key="3">
    <source>
        <dbReference type="Proteomes" id="UP000663870"/>
    </source>
</evidence>
<comment type="caution">
    <text evidence="2">The sequence shown here is derived from an EMBL/GenBank/DDBJ whole genome shotgun (WGS) entry which is preliminary data.</text>
</comment>
<dbReference type="Gene3D" id="1.25.40.10">
    <property type="entry name" value="Tetratricopeptide repeat domain"/>
    <property type="match status" value="1"/>
</dbReference>
<evidence type="ECO:0000313" key="1">
    <source>
        <dbReference type="EMBL" id="CAF1303584.1"/>
    </source>
</evidence>
<dbReference type="Proteomes" id="UP000663854">
    <property type="component" value="Unassembled WGS sequence"/>
</dbReference>
<dbReference type="AlphaFoldDB" id="A0A815YWF7"/>
<proteinExistence type="predicted"/>
<dbReference type="Proteomes" id="UP000663870">
    <property type="component" value="Unassembled WGS sequence"/>
</dbReference>
<protein>
    <submittedName>
        <fullName evidence="2">Uncharacterized protein</fullName>
    </submittedName>
</protein>
<dbReference type="SUPFAM" id="SSF48452">
    <property type="entry name" value="TPR-like"/>
    <property type="match status" value="1"/>
</dbReference>
<dbReference type="EMBL" id="CAJNOH010002624">
    <property type="protein sequence ID" value="CAF1303584.1"/>
    <property type="molecule type" value="Genomic_DNA"/>
</dbReference>
<evidence type="ECO:0000313" key="2">
    <source>
        <dbReference type="EMBL" id="CAF1575816.1"/>
    </source>
</evidence>
<keyword evidence="3" id="KW-1185">Reference proteome</keyword>
<accession>A0A815YWF7</accession>
<reference evidence="2" key="1">
    <citation type="submission" date="2021-02" db="EMBL/GenBank/DDBJ databases">
        <authorList>
            <person name="Nowell W R."/>
        </authorList>
    </citation>
    <scope>NUCLEOTIDE SEQUENCE</scope>
</reference>
<gene>
    <name evidence="2" type="ORF">JXQ802_LOCUS45670</name>
    <name evidence="1" type="ORF">PYM288_LOCUS30042</name>
</gene>